<proteinExistence type="predicted"/>
<dbReference type="GeneID" id="24852791"/>
<reference evidence="2 3" key="1">
    <citation type="submission" date="2014-07" db="EMBL/GenBank/DDBJ databases">
        <title>Methanogenic archaea and the global carbon cycle.</title>
        <authorList>
            <person name="Henriksen J.R."/>
            <person name="Luke J."/>
            <person name="Reinhart S."/>
            <person name="Benedict M.N."/>
            <person name="Youngblut N.D."/>
            <person name="Metcalf M.E."/>
            <person name="Whitaker R.J."/>
            <person name="Metcalf W.W."/>
        </authorList>
    </citation>
    <scope>NUCLEOTIDE SEQUENCE [LARGE SCALE GENOMIC DNA]</scope>
    <source>
        <strain evidence="2 3">WWM610</strain>
    </source>
</reference>
<dbReference type="RefSeq" id="WP_011033545.1">
    <property type="nucleotide sequence ID" value="NZ_CP009509.1"/>
</dbReference>
<protein>
    <recommendedName>
        <fullName evidence="1">SnoaL-like domain-containing protein</fullName>
    </recommendedName>
</protein>
<dbReference type="InterPro" id="IPR037401">
    <property type="entry name" value="SnoaL-like"/>
</dbReference>
<dbReference type="EMBL" id="CP009509">
    <property type="protein sequence ID" value="AKB41981.1"/>
    <property type="molecule type" value="Genomic_DNA"/>
</dbReference>
<dbReference type="InterPro" id="IPR032710">
    <property type="entry name" value="NTF2-like_dom_sf"/>
</dbReference>
<dbReference type="AlphaFoldDB" id="A0A0E3LG65"/>
<evidence type="ECO:0000313" key="2">
    <source>
        <dbReference type="EMBL" id="AKB41981.1"/>
    </source>
</evidence>
<sequence>MRHDTYQKIIENYIDAYNSFDIDRMLLDMHDDIKFENTSNGEINLTTNGIAELRNQAELARHLFRERKQTITGIKFNADQVEVKIDYYGILAVDFSDELKTGDVIELKGSSIFRFKDNKIIELKDIG</sequence>
<dbReference type="Proteomes" id="UP000033058">
    <property type="component" value="Chromosome"/>
</dbReference>
<dbReference type="HOGENOM" id="CLU_161197_0_0_2"/>
<dbReference type="Pfam" id="PF12680">
    <property type="entry name" value="SnoaL_2"/>
    <property type="match status" value="1"/>
</dbReference>
<evidence type="ECO:0000313" key="3">
    <source>
        <dbReference type="Proteomes" id="UP000033058"/>
    </source>
</evidence>
<accession>A0A0E3LG65</accession>
<dbReference type="Gene3D" id="3.10.450.50">
    <property type="match status" value="1"/>
</dbReference>
<dbReference type="PATRIC" id="fig|1434117.4.peg.3790"/>
<organism evidence="2 3">
    <name type="scientific">Methanosarcina mazei WWM610</name>
    <dbReference type="NCBI Taxonomy" id="1434117"/>
    <lineage>
        <taxon>Archaea</taxon>
        <taxon>Methanobacteriati</taxon>
        <taxon>Methanobacteriota</taxon>
        <taxon>Stenosarchaea group</taxon>
        <taxon>Methanomicrobia</taxon>
        <taxon>Methanosarcinales</taxon>
        <taxon>Methanosarcinaceae</taxon>
        <taxon>Methanosarcina</taxon>
    </lineage>
</organism>
<gene>
    <name evidence="2" type="ORF">MSMAW_2990</name>
</gene>
<feature type="domain" description="SnoaL-like" evidence="1">
    <location>
        <begin position="10"/>
        <end position="122"/>
    </location>
</feature>
<evidence type="ECO:0000259" key="1">
    <source>
        <dbReference type="Pfam" id="PF12680"/>
    </source>
</evidence>
<name>A0A0E3LG65_METMZ</name>
<dbReference type="SUPFAM" id="SSF54427">
    <property type="entry name" value="NTF2-like"/>
    <property type="match status" value="1"/>
</dbReference>